<evidence type="ECO:0000313" key="1">
    <source>
        <dbReference type="EMBL" id="KAK6590117.1"/>
    </source>
</evidence>
<name>A0AAV9XZT8_9CRYT</name>
<gene>
    <name evidence="1" type="ORF">RS030_182727</name>
</gene>
<proteinExistence type="predicted"/>
<organism evidence="1 2">
    <name type="scientific">Cryptosporidium xiaoi</name>
    <dbReference type="NCBI Taxonomy" id="659607"/>
    <lineage>
        <taxon>Eukaryota</taxon>
        <taxon>Sar</taxon>
        <taxon>Alveolata</taxon>
        <taxon>Apicomplexa</taxon>
        <taxon>Conoidasida</taxon>
        <taxon>Coccidia</taxon>
        <taxon>Eucoccidiorida</taxon>
        <taxon>Eimeriorina</taxon>
        <taxon>Cryptosporidiidae</taxon>
        <taxon>Cryptosporidium</taxon>
    </lineage>
</organism>
<evidence type="ECO:0008006" key="3">
    <source>
        <dbReference type="Google" id="ProtNLM"/>
    </source>
</evidence>
<comment type="caution">
    <text evidence="1">The sequence shown here is derived from an EMBL/GenBank/DDBJ whole genome shotgun (WGS) entry which is preliminary data.</text>
</comment>
<dbReference type="Proteomes" id="UP001311799">
    <property type="component" value="Unassembled WGS sequence"/>
</dbReference>
<reference evidence="1 2" key="1">
    <citation type="submission" date="2023-10" db="EMBL/GenBank/DDBJ databases">
        <title>Comparative genomics analysis reveals potential genetic determinants of host preference in Cryptosporidium xiaoi.</title>
        <authorList>
            <person name="Xiao L."/>
            <person name="Li J."/>
        </authorList>
    </citation>
    <scope>NUCLEOTIDE SEQUENCE [LARGE SCALE GENOMIC DNA]</scope>
    <source>
        <strain evidence="1 2">52996</strain>
    </source>
</reference>
<sequence length="140" mass="16293">MRLTPKMFICELEDKVRKDGDCCWLQGYITGVYFNEKKEVKYATIDDGTQSVKVYVEGYIREMDEANNYENELNVKKTSTKIYNELLGQLLCKGRYISTICELRNGILYIIHISDSINDDPNSEVEWLNSIIKSRKGIIF</sequence>
<dbReference type="EMBL" id="JAWDEY010000009">
    <property type="protein sequence ID" value="KAK6590117.1"/>
    <property type="molecule type" value="Genomic_DNA"/>
</dbReference>
<evidence type="ECO:0000313" key="2">
    <source>
        <dbReference type="Proteomes" id="UP001311799"/>
    </source>
</evidence>
<keyword evidence="2" id="KW-1185">Reference proteome</keyword>
<protein>
    <recommendedName>
        <fullName evidence="3">OB domain-containing protein</fullName>
    </recommendedName>
</protein>
<accession>A0AAV9XZT8</accession>
<dbReference type="AlphaFoldDB" id="A0AAV9XZT8"/>